<dbReference type="EMBL" id="CP021425">
    <property type="protein sequence ID" value="ARU58241.1"/>
    <property type="molecule type" value="Genomic_DNA"/>
</dbReference>
<dbReference type="Pfam" id="PF04214">
    <property type="entry name" value="DUF411"/>
    <property type="match status" value="1"/>
</dbReference>
<proteinExistence type="predicted"/>
<dbReference type="KEGG" id="ome:OLMES_4225"/>
<evidence type="ECO:0000313" key="2">
    <source>
        <dbReference type="Proteomes" id="UP000196027"/>
    </source>
</evidence>
<evidence type="ECO:0000313" key="1">
    <source>
        <dbReference type="EMBL" id="ARU58241.1"/>
    </source>
</evidence>
<keyword evidence="2" id="KW-1185">Reference proteome</keyword>
<gene>
    <name evidence="1" type="ORF">OLMES_4225</name>
</gene>
<reference evidence="1 2" key="1">
    <citation type="submission" date="2017-05" db="EMBL/GenBank/DDBJ databases">
        <title>Genomic insights into alkan degradation activity of Oleiphilus messinensis.</title>
        <authorList>
            <person name="Kozyavkin S.A."/>
            <person name="Slesarev A.I."/>
            <person name="Golyshin P.N."/>
            <person name="Korzhenkov A."/>
            <person name="Golyshina O.N."/>
            <person name="Toshchakov S.V."/>
        </authorList>
    </citation>
    <scope>NUCLEOTIDE SEQUENCE [LARGE SCALE GENOMIC DNA]</scope>
    <source>
        <strain evidence="1 2">ME102</strain>
    </source>
</reference>
<organism evidence="1 2">
    <name type="scientific">Oleiphilus messinensis</name>
    <dbReference type="NCBI Taxonomy" id="141451"/>
    <lineage>
        <taxon>Bacteria</taxon>
        <taxon>Pseudomonadati</taxon>
        <taxon>Pseudomonadota</taxon>
        <taxon>Gammaproteobacteria</taxon>
        <taxon>Oceanospirillales</taxon>
        <taxon>Oleiphilaceae</taxon>
        <taxon>Oleiphilus</taxon>
    </lineage>
</organism>
<dbReference type="Proteomes" id="UP000196027">
    <property type="component" value="Chromosome"/>
</dbReference>
<dbReference type="AlphaFoldDB" id="A0A1Y0ICQ2"/>
<protein>
    <submittedName>
        <fullName evidence="1">Metal-binding protein</fullName>
    </submittedName>
</protein>
<dbReference type="InterPro" id="IPR007332">
    <property type="entry name" value="DUF411"/>
</dbReference>
<name>A0A1Y0ICQ2_9GAMM</name>
<accession>A0A1Y0ICQ2</accession>
<sequence>MENHGFEVTAHNRNDLSAIKQAAGLTPKLASCHTAFVGGYVIEGHVPAQDVIELLKQQPDMKGLTVPGMPAGANVPGMEVSDDNATFDVLGFRANGTVRRWNHYE</sequence>